<dbReference type="PANTHER" id="PTHR46494">
    <property type="entry name" value="CORA FAMILY METAL ION TRANSPORTER (EUROFUNG)"/>
    <property type="match status" value="1"/>
</dbReference>
<evidence type="ECO:0000256" key="12">
    <source>
        <dbReference type="RuleBase" id="RU362010"/>
    </source>
</evidence>
<dbReference type="Proteomes" id="UP000290218">
    <property type="component" value="Unassembled WGS sequence"/>
</dbReference>
<evidence type="ECO:0000313" key="13">
    <source>
        <dbReference type="EMBL" id="RXK55012.1"/>
    </source>
</evidence>
<dbReference type="GO" id="GO:0015095">
    <property type="term" value="F:magnesium ion transmembrane transporter activity"/>
    <property type="evidence" value="ECO:0007669"/>
    <property type="project" value="UniProtKB-UniRule"/>
</dbReference>
<feature type="transmembrane region" description="Helical" evidence="12">
    <location>
        <begin position="265"/>
        <end position="285"/>
    </location>
</feature>
<comment type="caution">
    <text evidence="13">The sequence shown here is derived from an EMBL/GenBank/DDBJ whole genome shotgun (WGS) entry which is preliminary data.</text>
</comment>
<dbReference type="GO" id="GO:0005886">
    <property type="term" value="C:plasma membrane"/>
    <property type="evidence" value="ECO:0007669"/>
    <property type="project" value="UniProtKB-SubCell"/>
</dbReference>
<organism evidence="13 14">
    <name type="scientific">Oleiharenicola lentus</name>
    <dbReference type="NCBI Taxonomy" id="2508720"/>
    <lineage>
        <taxon>Bacteria</taxon>
        <taxon>Pseudomonadati</taxon>
        <taxon>Verrucomicrobiota</taxon>
        <taxon>Opitutia</taxon>
        <taxon>Opitutales</taxon>
        <taxon>Opitutaceae</taxon>
        <taxon>Oleiharenicola</taxon>
    </lineage>
</organism>
<dbReference type="FunFam" id="1.20.58.340:FF:000004">
    <property type="entry name" value="Magnesium transport protein CorA"/>
    <property type="match status" value="1"/>
</dbReference>
<dbReference type="GO" id="GO:0015087">
    <property type="term" value="F:cobalt ion transmembrane transporter activity"/>
    <property type="evidence" value="ECO:0007669"/>
    <property type="project" value="UniProtKB-UniRule"/>
</dbReference>
<dbReference type="InterPro" id="IPR002523">
    <property type="entry name" value="MgTranspt_CorA/ZnTranspt_ZntB"/>
</dbReference>
<evidence type="ECO:0000313" key="14">
    <source>
        <dbReference type="Proteomes" id="UP000290218"/>
    </source>
</evidence>
<dbReference type="InterPro" id="IPR045861">
    <property type="entry name" value="CorA_cytoplasmic_dom"/>
</dbReference>
<keyword evidence="3 12" id="KW-0813">Transport</keyword>
<proteinExistence type="inferred from homology"/>
<dbReference type="OrthoDB" id="9803416at2"/>
<comment type="subcellular location">
    <subcellularLocation>
        <location evidence="1">Cell membrane</location>
        <topology evidence="1">Multi-pass membrane protein</topology>
    </subcellularLocation>
    <subcellularLocation>
        <location evidence="12">Membrane</location>
        <topology evidence="12">Multi-pass membrane protein</topology>
    </subcellularLocation>
</comment>
<dbReference type="RefSeq" id="WP_129046380.1">
    <property type="nucleotide sequence ID" value="NZ_SDHX01000001.1"/>
</dbReference>
<evidence type="ECO:0000256" key="3">
    <source>
        <dbReference type="ARBA" id="ARBA00022448"/>
    </source>
</evidence>
<keyword evidence="7 12" id="KW-1133">Transmembrane helix</keyword>
<keyword evidence="6 12" id="KW-0460">Magnesium</keyword>
<dbReference type="AlphaFoldDB" id="A0A4Q1C880"/>
<evidence type="ECO:0000256" key="6">
    <source>
        <dbReference type="ARBA" id="ARBA00022842"/>
    </source>
</evidence>
<keyword evidence="8 12" id="KW-0406">Ion transport</keyword>
<accession>A0A4Q1C880</accession>
<keyword evidence="5 12" id="KW-0812">Transmembrane</keyword>
<dbReference type="EMBL" id="SDHX01000001">
    <property type="protein sequence ID" value="RXK55012.1"/>
    <property type="molecule type" value="Genomic_DNA"/>
</dbReference>
<feature type="transmembrane region" description="Helical" evidence="12">
    <location>
        <begin position="297"/>
        <end position="317"/>
    </location>
</feature>
<dbReference type="Gene3D" id="1.20.58.340">
    <property type="entry name" value="Magnesium transport protein CorA, transmembrane region"/>
    <property type="match status" value="2"/>
</dbReference>
<dbReference type="Pfam" id="PF01544">
    <property type="entry name" value="CorA"/>
    <property type="match status" value="1"/>
</dbReference>
<dbReference type="NCBIfam" id="TIGR00383">
    <property type="entry name" value="corA"/>
    <property type="match status" value="1"/>
</dbReference>
<evidence type="ECO:0000256" key="4">
    <source>
        <dbReference type="ARBA" id="ARBA00022475"/>
    </source>
</evidence>
<dbReference type="InterPro" id="IPR045863">
    <property type="entry name" value="CorA_TM1_TM2"/>
</dbReference>
<keyword evidence="4 12" id="KW-1003">Cell membrane</keyword>
<dbReference type="PANTHER" id="PTHR46494:SF1">
    <property type="entry name" value="CORA FAMILY METAL ION TRANSPORTER (EUROFUNG)"/>
    <property type="match status" value="1"/>
</dbReference>
<evidence type="ECO:0000256" key="1">
    <source>
        <dbReference type="ARBA" id="ARBA00004651"/>
    </source>
</evidence>
<gene>
    <name evidence="12 13" type="primary">corA</name>
    <name evidence="13" type="ORF">ESB00_03685</name>
</gene>
<comment type="catalytic activity">
    <reaction evidence="10">
        <text>Mg(2+)(in) = Mg(2+)(out)</text>
        <dbReference type="Rhea" id="RHEA:29827"/>
        <dbReference type="ChEBI" id="CHEBI:18420"/>
    </reaction>
</comment>
<evidence type="ECO:0000256" key="7">
    <source>
        <dbReference type="ARBA" id="ARBA00022989"/>
    </source>
</evidence>
<keyword evidence="9 12" id="KW-0472">Membrane</keyword>
<protein>
    <recommendedName>
        <fullName evidence="12">Magnesium transport protein CorA</fullName>
    </recommendedName>
</protein>
<dbReference type="GO" id="GO:0000287">
    <property type="term" value="F:magnesium ion binding"/>
    <property type="evidence" value="ECO:0007669"/>
    <property type="project" value="TreeGrafter"/>
</dbReference>
<dbReference type="SUPFAM" id="SSF144083">
    <property type="entry name" value="Magnesium transport protein CorA, transmembrane region"/>
    <property type="match status" value="1"/>
</dbReference>
<evidence type="ECO:0000256" key="10">
    <source>
        <dbReference type="ARBA" id="ARBA00034269"/>
    </source>
</evidence>
<dbReference type="Gene3D" id="3.30.460.20">
    <property type="entry name" value="CorA soluble domain-like"/>
    <property type="match status" value="1"/>
</dbReference>
<evidence type="ECO:0000256" key="8">
    <source>
        <dbReference type="ARBA" id="ARBA00023065"/>
    </source>
</evidence>
<dbReference type="CDD" id="cd12822">
    <property type="entry name" value="TmCorA-like"/>
    <property type="match status" value="1"/>
</dbReference>
<comment type="function">
    <text evidence="11">Mediates influx of magnesium ions. Alternates between open and closed states. Activated by low cytoplasmic Mg(2+) levels. Inactive when cytoplasmic Mg(2+) levels are high.</text>
</comment>
<dbReference type="GO" id="GO:0050897">
    <property type="term" value="F:cobalt ion binding"/>
    <property type="evidence" value="ECO:0007669"/>
    <property type="project" value="TreeGrafter"/>
</dbReference>
<comment type="similarity">
    <text evidence="2 12">Belongs to the CorA metal ion transporter (MIT) (TC 1.A.35) family.</text>
</comment>
<name>A0A4Q1C880_9BACT</name>
<reference evidence="13 14" key="1">
    <citation type="submission" date="2019-01" db="EMBL/GenBank/DDBJ databases">
        <title>Lacunisphaera sp. strain TWA-58.</title>
        <authorList>
            <person name="Chen W.-M."/>
        </authorList>
    </citation>
    <scope>NUCLEOTIDE SEQUENCE [LARGE SCALE GENOMIC DNA]</scope>
    <source>
        <strain evidence="13 14">TWA-58</strain>
    </source>
</reference>
<dbReference type="InterPro" id="IPR004488">
    <property type="entry name" value="Mg/Co-transport_prot_CorA"/>
</dbReference>
<evidence type="ECO:0000256" key="5">
    <source>
        <dbReference type="ARBA" id="ARBA00022692"/>
    </source>
</evidence>
<sequence length="323" mass="37234">MIHSFIFSEGKLVGRDLELEALRLVHGDKGLIVWVDLDNPTDEETKAVLEGLFQFHPLAIEDCLTPSPLPKIEDYEDYLFMVTHAVDYTREEKFASTELDLFLGKEFLVTFHRTPLRSVNALIERLGKNVGPGPRGGDRLAHSLLDLLVDNFSPMLTALHDELEEIEESVLRKASDQQLVNELLQVRGDFSKLRQILRPQREIIERLARGDSKMIRSTLLPYYRDLRDNLARLDETVIGYHDRLMLAFDIYLNKAAIEANEGIKFLTALTAITLPVMVIGTWYGMNFDGMPELHGRHSYFIALGVMLFFTCLTWFYLKRKKWF</sequence>
<keyword evidence="14" id="KW-1185">Reference proteome</keyword>
<evidence type="ECO:0000256" key="9">
    <source>
        <dbReference type="ARBA" id="ARBA00023136"/>
    </source>
</evidence>
<evidence type="ECO:0000256" key="11">
    <source>
        <dbReference type="ARBA" id="ARBA00045497"/>
    </source>
</evidence>
<evidence type="ECO:0000256" key="2">
    <source>
        <dbReference type="ARBA" id="ARBA00009765"/>
    </source>
</evidence>
<dbReference type="SUPFAM" id="SSF143865">
    <property type="entry name" value="CorA soluble domain-like"/>
    <property type="match status" value="1"/>
</dbReference>